<dbReference type="Gene3D" id="3.40.225.10">
    <property type="entry name" value="Class II aldolase/adducin N-terminal domain"/>
    <property type="match status" value="1"/>
</dbReference>
<reference evidence="4 5" key="1">
    <citation type="submission" date="2018-08" db="EMBL/GenBank/DDBJ databases">
        <title>A genome reference for cultivated species of the human gut microbiota.</title>
        <authorList>
            <person name="Zou Y."/>
            <person name="Xue W."/>
            <person name="Luo G."/>
        </authorList>
    </citation>
    <scope>NUCLEOTIDE SEQUENCE [LARGE SCALE GENOMIC DNA]</scope>
    <source>
        <strain evidence="4 5">TM09-19AC</strain>
    </source>
</reference>
<dbReference type="SUPFAM" id="SSF53639">
    <property type="entry name" value="AraD/HMP-PK domain-like"/>
    <property type="match status" value="1"/>
</dbReference>
<dbReference type="GO" id="GO:0046872">
    <property type="term" value="F:metal ion binding"/>
    <property type="evidence" value="ECO:0007669"/>
    <property type="project" value="UniProtKB-KW"/>
</dbReference>
<proteinExistence type="predicted"/>
<evidence type="ECO:0000259" key="3">
    <source>
        <dbReference type="SMART" id="SM01007"/>
    </source>
</evidence>
<organism evidence="4 5">
    <name type="scientific">Dorea formicigenerans</name>
    <dbReference type="NCBI Taxonomy" id="39486"/>
    <lineage>
        <taxon>Bacteria</taxon>
        <taxon>Bacillati</taxon>
        <taxon>Bacillota</taxon>
        <taxon>Clostridia</taxon>
        <taxon>Lachnospirales</taxon>
        <taxon>Lachnospiraceae</taxon>
        <taxon>Dorea</taxon>
    </lineage>
</organism>
<dbReference type="SMART" id="SM01007">
    <property type="entry name" value="Aldolase_II"/>
    <property type="match status" value="1"/>
</dbReference>
<evidence type="ECO:0000313" key="4">
    <source>
        <dbReference type="EMBL" id="RGI85742.1"/>
    </source>
</evidence>
<evidence type="ECO:0000256" key="2">
    <source>
        <dbReference type="ARBA" id="ARBA00023239"/>
    </source>
</evidence>
<dbReference type="InterPro" id="IPR036409">
    <property type="entry name" value="Aldolase_II/adducin_N_sf"/>
</dbReference>
<evidence type="ECO:0000256" key="1">
    <source>
        <dbReference type="ARBA" id="ARBA00022723"/>
    </source>
</evidence>
<dbReference type="AlphaFoldDB" id="A0A3E4F909"/>
<comment type="caution">
    <text evidence="4">The sequence shown here is derived from an EMBL/GenBank/DDBJ whole genome shotgun (WGS) entry which is preliminary data.</text>
</comment>
<dbReference type="PANTHER" id="PTHR22789:SF0">
    <property type="entry name" value="3-OXO-TETRONATE 4-PHOSPHATE DECARBOXYLASE-RELATED"/>
    <property type="match status" value="1"/>
</dbReference>
<dbReference type="GO" id="GO:0016832">
    <property type="term" value="F:aldehyde-lyase activity"/>
    <property type="evidence" value="ECO:0007669"/>
    <property type="project" value="TreeGrafter"/>
</dbReference>
<dbReference type="Proteomes" id="UP000260664">
    <property type="component" value="Unassembled WGS sequence"/>
</dbReference>
<accession>A0A3E4F909</accession>
<keyword evidence="2" id="KW-0456">Lyase</keyword>
<evidence type="ECO:0000313" key="5">
    <source>
        <dbReference type="Proteomes" id="UP000260664"/>
    </source>
</evidence>
<dbReference type="InterPro" id="IPR001303">
    <property type="entry name" value="Aldolase_II/adducin_N"/>
</dbReference>
<protein>
    <submittedName>
        <fullName evidence="4">Class II aldolase/adducin family protein</fullName>
    </submittedName>
</protein>
<dbReference type="GO" id="GO:0019323">
    <property type="term" value="P:pentose catabolic process"/>
    <property type="evidence" value="ECO:0007669"/>
    <property type="project" value="TreeGrafter"/>
</dbReference>
<feature type="domain" description="Class II aldolase/adducin N-terminal" evidence="3">
    <location>
        <begin position="5"/>
        <end position="183"/>
    </location>
</feature>
<dbReference type="GO" id="GO:0005829">
    <property type="term" value="C:cytosol"/>
    <property type="evidence" value="ECO:0007669"/>
    <property type="project" value="TreeGrafter"/>
</dbReference>
<dbReference type="EMBL" id="QSOI01000003">
    <property type="protein sequence ID" value="RGI85742.1"/>
    <property type="molecule type" value="Genomic_DNA"/>
</dbReference>
<name>A0A3E4F909_9FIRM</name>
<dbReference type="Pfam" id="PF00596">
    <property type="entry name" value="Aldolase_II"/>
    <property type="match status" value="1"/>
</dbReference>
<dbReference type="PANTHER" id="PTHR22789">
    <property type="entry name" value="FUCULOSE PHOSPHATE ALDOLASE"/>
    <property type="match status" value="1"/>
</dbReference>
<sequence>MNYKKLIVDSGKRMAGSGLTVETWGNISVRDPETGLVYLTPSAMLYDTIAEDDVVVCTLDGKIVEGTRKPTIETEMHLSVYRNRAEVNAVVHTHPLYSMVYAAQGKDIPLIIDEAAQIMGDVCRCTEYALPGSQELADNCVKALGEKANSCLIHSHGAVCVGENMEGAFKVAKVLEVTSQIYYMIEATGGKPVGISDENIAAMQDFVKNSYGQGK</sequence>
<keyword evidence="1" id="KW-0479">Metal-binding</keyword>
<dbReference type="RefSeq" id="WP_117494449.1">
    <property type="nucleotide sequence ID" value="NZ_QSOI01000003.1"/>
</dbReference>
<dbReference type="InterPro" id="IPR050197">
    <property type="entry name" value="Aldolase_class_II_sugar_metab"/>
</dbReference>
<gene>
    <name evidence="4" type="ORF">DXD84_03320</name>
</gene>